<evidence type="ECO:0000256" key="16">
    <source>
        <dbReference type="ARBA" id="ARBA00023002"/>
    </source>
</evidence>
<evidence type="ECO:0000256" key="21">
    <source>
        <dbReference type="ARBA" id="ARBA00060552"/>
    </source>
</evidence>
<keyword evidence="8 23" id="KW-0349">Heme</keyword>
<dbReference type="InterPro" id="IPR050479">
    <property type="entry name" value="CYP11_CYP27_families"/>
</dbReference>
<keyword evidence="13" id="KW-0496">Mitochondrion</keyword>
<evidence type="ECO:0000256" key="6">
    <source>
        <dbReference type="ARBA" id="ARBA00022555"/>
    </source>
</evidence>
<keyword evidence="14 22" id="KW-0694">RNA-binding</keyword>
<dbReference type="InterPro" id="IPR029063">
    <property type="entry name" value="SAM-dependent_MTases_sf"/>
</dbReference>
<evidence type="ECO:0000256" key="8">
    <source>
        <dbReference type="ARBA" id="ARBA00022617"/>
    </source>
</evidence>
<dbReference type="GO" id="GO:0016705">
    <property type="term" value="F:oxidoreductase activity, acting on paired donors, with incorporation or reduction of molecular oxygen"/>
    <property type="evidence" value="ECO:0007669"/>
    <property type="project" value="InterPro"/>
</dbReference>
<comment type="catalytic activity">
    <reaction evidence="1 22">
        <text>guanosine(46) in tRNA + S-adenosyl-L-methionine = N(7)-methylguanosine(46) in tRNA + S-adenosyl-L-homocysteine</text>
        <dbReference type="Rhea" id="RHEA:42708"/>
        <dbReference type="Rhea" id="RHEA-COMP:10188"/>
        <dbReference type="Rhea" id="RHEA-COMP:10189"/>
        <dbReference type="ChEBI" id="CHEBI:57856"/>
        <dbReference type="ChEBI" id="CHEBI:59789"/>
        <dbReference type="ChEBI" id="CHEBI:74269"/>
        <dbReference type="ChEBI" id="CHEBI:74480"/>
        <dbReference type="EC" id="2.1.1.33"/>
    </reaction>
</comment>
<keyword evidence="12 23" id="KW-0479">Metal-binding</keyword>
<comment type="PTM">
    <text evidence="22">Phosphorylation at Ser-28 inactivates its catalytic activity but does not affect the interaction with WDR4.</text>
</comment>
<keyword evidence="22" id="KW-0597">Phosphoprotein</keyword>
<dbReference type="GO" id="GO:0000049">
    <property type="term" value="F:tRNA binding"/>
    <property type="evidence" value="ECO:0007669"/>
    <property type="project" value="UniProtKB-UniRule"/>
</dbReference>
<gene>
    <name evidence="25" type="primary">CYP27B1</name>
    <name evidence="22" type="synonym">METTL1</name>
</gene>
<keyword evidence="13" id="KW-0999">Mitochondrion inner membrane</keyword>
<evidence type="ECO:0000256" key="10">
    <source>
        <dbReference type="ARBA" id="ARBA00022691"/>
    </source>
</evidence>
<evidence type="ECO:0000256" key="15">
    <source>
        <dbReference type="ARBA" id="ARBA00022946"/>
    </source>
</evidence>
<dbReference type="Gene3D" id="3.40.50.150">
    <property type="entry name" value="Vaccinia Virus protein VP39"/>
    <property type="match status" value="1"/>
</dbReference>
<keyword evidence="20 22" id="KW-0539">Nucleus</keyword>
<reference evidence="25" key="2">
    <citation type="submission" date="2025-08" db="UniProtKB">
        <authorList>
            <consortium name="Ensembl"/>
        </authorList>
    </citation>
    <scope>IDENTIFICATION</scope>
</reference>
<keyword evidence="6 22" id="KW-0820">tRNA-binding</keyword>
<dbReference type="SUPFAM" id="SSF48264">
    <property type="entry name" value="Cytochrome P450"/>
    <property type="match status" value="1"/>
</dbReference>
<evidence type="ECO:0000313" key="25">
    <source>
        <dbReference type="Ensembl" id="ENSCHIP00010026666.1"/>
    </source>
</evidence>
<evidence type="ECO:0000256" key="7">
    <source>
        <dbReference type="ARBA" id="ARBA00022603"/>
    </source>
</evidence>
<dbReference type="PANTHER" id="PTHR24279:SF121">
    <property type="entry name" value="CYTOCHROME P450 FAMILY 27 SUBFAMILY B MEMBER 1"/>
    <property type="match status" value="1"/>
</dbReference>
<evidence type="ECO:0000256" key="2">
    <source>
        <dbReference type="ARBA" id="ARBA00001971"/>
    </source>
</evidence>
<organism evidence="25">
    <name type="scientific">Capra hircus</name>
    <name type="common">Goat</name>
    <dbReference type="NCBI Taxonomy" id="9925"/>
    <lineage>
        <taxon>Eukaryota</taxon>
        <taxon>Metazoa</taxon>
        <taxon>Chordata</taxon>
        <taxon>Craniata</taxon>
        <taxon>Vertebrata</taxon>
        <taxon>Euteleostomi</taxon>
        <taxon>Mammalia</taxon>
        <taxon>Eutheria</taxon>
        <taxon>Laurasiatheria</taxon>
        <taxon>Artiodactyla</taxon>
        <taxon>Ruminantia</taxon>
        <taxon>Pecora</taxon>
        <taxon>Bovidae</taxon>
        <taxon>Caprinae</taxon>
        <taxon>Capra</taxon>
    </lineage>
</organism>
<keyword evidence="10 22" id="KW-0949">S-adenosyl-L-methionine</keyword>
<comment type="subcellular location">
    <subcellularLocation>
        <location evidence="4">Mitochondrion inner membrane</location>
        <topology evidence="4">Peripheral membrane protein</topology>
    </subcellularLocation>
    <subcellularLocation>
        <location evidence="3 22">Nucleus</location>
    </subcellularLocation>
</comment>
<evidence type="ECO:0000256" key="13">
    <source>
        <dbReference type="ARBA" id="ARBA00022792"/>
    </source>
</evidence>
<dbReference type="GO" id="GO:0106143">
    <property type="term" value="C:tRNA (m7G46) methyltransferase complex"/>
    <property type="evidence" value="ECO:0007669"/>
    <property type="project" value="UniProtKB-ARBA"/>
</dbReference>
<dbReference type="InterPro" id="IPR002401">
    <property type="entry name" value="Cyt_P450_E_grp-I"/>
</dbReference>
<dbReference type="GO" id="GO:0005743">
    <property type="term" value="C:mitochondrial inner membrane"/>
    <property type="evidence" value="ECO:0007669"/>
    <property type="project" value="UniProtKB-SubCell"/>
</dbReference>
<dbReference type="GO" id="GO:0071375">
    <property type="term" value="P:cellular response to peptide hormone stimulus"/>
    <property type="evidence" value="ECO:0007669"/>
    <property type="project" value="TreeGrafter"/>
</dbReference>
<dbReference type="PRINTS" id="PR00385">
    <property type="entry name" value="P450"/>
</dbReference>
<dbReference type="GO" id="GO:0005634">
    <property type="term" value="C:nucleus"/>
    <property type="evidence" value="ECO:0007669"/>
    <property type="project" value="UniProtKB-SubCell"/>
</dbReference>
<dbReference type="InterPro" id="IPR001128">
    <property type="entry name" value="Cyt_P450"/>
</dbReference>
<comment type="similarity">
    <text evidence="22">Belongs to the class I-like SAM-binding methyltransferase superfamily. TrmB family.</text>
</comment>
<dbReference type="UniPathway" id="UPA00989"/>
<feature type="active site" evidence="22">
    <location>
        <position position="164"/>
    </location>
</feature>
<dbReference type="Pfam" id="PF00067">
    <property type="entry name" value="p450"/>
    <property type="match status" value="1"/>
</dbReference>
<comment type="pathway">
    <text evidence="21 22">tRNA modification; N(7)-methylguanine-tRNA biosynthesis.</text>
</comment>
<dbReference type="InterPro" id="IPR017972">
    <property type="entry name" value="Cyt_P450_CS"/>
</dbReference>
<evidence type="ECO:0000256" key="19">
    <source>
        <dbReference type="ARBA" id="ARBA00023136"/>
    </source>
</evidence>
<feature type="binding site" description="axial binding residue" evidence="23">
    <location>
        <position position="658"/>
    </location>
    <ligand>
        <name>heme</name>
        <dbReference type="ChEBI" id="CHEBI:30413"/>
    </ligand>
    <ligandPart>
        <name>Fe</name>
        <dbReference type="ChEBI" id="CHEBI:18248"/>
    </ligandPart>
</feature>
<dbReference type="InterPro" id="IPR036396">
    <property type="entry name" value="Cyt_P450_sf"/>
</dbReference>
<evidence type="ECO:0000256" key="23">
    <source>
        <dbReference type="PIRSR" id="PIRSR602401-1"/>
    </source>
</evidence>
<dbReference type="CDD" id="cd20648">
    <property type="entry name" value="CYP27B1"/>
    <property type="match status" value="1"/>
</dbReference>
<dbReference type="PROSITE" id="PS00086">
    <property type="entry name" value="CYTOCHROME_P450"/>
    <property type="match status" value="1"/>
</dbReference>
<keyword evidence="19" id="KW-0472">Membrane</keyword>
<dbReference type="HAMAP" id="MF_03055">
    <property type="entry name" value="tRNA_methyltr_TrmB_euk"/>
    <property type="match status" value="1"/>
</dbReference>
<dbReference type="GO" id="GO:0004497">
    <property type="term" value="F:monooxygenase activity"/>
    <property type="evidence" value="ECO:0007669"/>
    <property type="project" value="UniProtKB-KW"/>
</dbReference>
<dbReference type="Ensembl" id="ENSCHIT00010037636.1">
    <property type="protein sequence ID" value="ENSCHIP00010026666.1"/>
    <property type="gene ID" value="ENSCHIG00010019710.1"/>
</dbReference>
<dbReference type="Pfam" id="PF02390">
    <property type="entry name" value="Methyltransf_4"/>
    <property type="match status" value="1"/>
</dbReference>
<dbReference type="GO" id="GO:0008203">
    <property type="term" value="P:cholesterol metabolic process"/>
    <property type="evidence" value="ECO:0007669"/>
    <property type="project" value="TreeGrafter"/>
</dbReference>
<evidence type="ECO:0000256" key="24">
    <source>
        <dbReference type="SAM" id="MobiDB-lite"/>
    </source>
</evidence>
<dbReference type="GO" id="GO:0008176">
    <property type="term" value="F:tRNA (guanine(46)-N7)-methyltransferase activity"/>
    <property type="evidence" value="ECO:0007669"/>
    <property type="project" value="UniProtKB-UniRule"/>
</dbReference>
<dbReference type="AlphaFoldDB" id="A0A8C2RCB4"/>
<dbReference type="PANTHER" id="PTHR24279">
    <property type="entry name" value="CYTOCHROME P450"/>
    <property type="match status" value="1"/>
</dbReference>
<dbReference type="Gene3D" id="1.10.630.10">
    <property type="entry name" value="Cytochrome P450"/>
    <property type="match status" value="1"/>
</dbReference>
<keyword evidence="7 22" id="KW-0489">Methyltransferase</keyword>
<dbReference type="NCBIfam" id="TIGR00091">
    <property type="entry name" value="tRNA (guanosine(46)-N7)-methyltransferase TrmB"/>
    <property type="match status" value="1"/>
</dbReference>
<evidence type="ECO:0000256" key="5">
    <source>
        <dbReference type="ARBA" id="ARBA00010617"/>
    </source>
</evidence>
<dbReference type="GO" id="GO:0034650">
    <property type="term" value="P:cortisol metabolic process"/>
    <property type="evidence" value="ECO:0007669"/>
    <property type="project" value="TreeGrafter"/>
</dbReference>
<dbReference type="GO" id="GO:0020037">
    <property type="term" value="F:heme binding"/>
    <property type="evidence" value="ECO:0007669"/>
    <property type="project" value="InterPro"/>
</dbReference>
<comment type="function">
    <text evidence="22">Catalyzes the formation of N(7)-methylguanine at position 46 (m7G46) in tRNA.</text>
</comment>
<feature type="binding site" evidence="22">
    <location>
        <begin position="141"/>
        <end position="142"/>
    </location>
    <ligand>
        <name>S-adenosyl-L-methionine</name>
        <dbReference type="ChEBI" id="CHEBI:59789"/>
    </ligand>
</feature>
<keyword evidence="17 23" id="KW-0408">Iron</keyword>
<dbReference type="SMR" id="A0A8C2RCB4"/>
<comment type="subunit">
    <text evidence="22">Forms a complex with WDR4.</text>
</comment>
<evidence type="ECO:0000256" key="11">
    <source>
        <dbReference type="ARBA" id="ARBA00022694"/>
    </source>
</evidence>
<evidence type="ECO:0000256" key="4">
    <source>
        <dbReference type="ARBA" id="ARBA00004637"/>
    </source>
</evidence>
<feature type="binding site" evidence="22">
    <location>
        <begin position="239"/>
        <end position="241"/>
    </location>
    <ligand>
        <name>S-adenosyl-L-methionine</name>
        <dbReference type="ChEBI" id="CHEBI:59789"/>
    </ligand>
</feature>
<reference evidence="25" key="1">
    <citation type="submission" date="2019-03" db="EMBL/GenBank/DDBJ databases">
        <title>Genome sequencing and reference-guided assembly of Black Bengal Goat (Capra hircus).</title>
        <authorList>
            <person name="Siddiki A.Z."/>
            <person name="Baten A."/>
            <person name="Billah M."/>
            <person name="Alam M.A.U."/>
            <person name="Shawrob K.S.M."/>
            <person name="Saha S."/>
            <person name="Chowdhury M."/>
            <person name="Rahman A.H."/>
            <person name="Stear M."/>
            <person name="Miah G."/>
            <person name="Das G.B."/>
            <person name="Hossain M.M."/>
            <person name="Kumkum M."/>
            <person name="Islam M.S."/>
            <person name="Mollah A.M."/>
            <person name="Ahsan A."/>
            <person name="Tusar F."/>
            <person name="Khan M.K.I."/>
        </authorList>
    </citation>
    <scope>NUCLEOTIDE SEQUENCE [LARGE SCALE GENOMIC DNA]</scope>
</reference>
<keyword evidence="16" id="KW-0560">Oxidoreductase</keyword>
<feature type="modified residue" description="Phosphoserine; by PKB and RPS6KA3" evidence="22">
    <location>
        <position position="28"/>
    </location>
</feature>
<dbReference type="InterPro" id="IPR003358">
    <property type="entry name" value="tRNA_(Gua-N-7)_MeTrfase_Trmb"/>
</dbReference>
<keyword evidence="11 22" id="KW-0819">tRNA processing</keyword>
<evidence type="ECO:0000256" key="3">
    <source>
        <dbReference type="ARBA" id="ARBA00004123"/>
    </source>
</evidence>
<evidence type="ECO:0000256" key="22">
    <source>
        <dbReference type="HAMAP-Rule" id="MF_03055"/>
    </source>
</evidence>
<dbReference type="FunFam" id="3.40.50.150:FF:000060">
    <property type="entry name" value="tRNA (guanine-N(7)-)-methyltransferase"/>
    <property type="match status" value="1"/>
</dbReference>
<dbReference type="GO" id="GO:0005506">
    <property type="term" value="F:iron ion binding"/>
    <property type="evidence" value="ECO:0007669"/>
    <property type="project" value="InterPro"/>
</dbReference>
<dbReference type="PRINTS" id="PR00463">
    <property type="entry name" value="EP450I"/>
</dbReference>
<dbReference type="GO" id="GO:0006704">
    <property type="term" value="P:glucocorticoid biosynthetic process"/>
    <property type="evidence" value="ECO:0007669"/>
    <property type="project" value="TreeGrafter"/>
</dbReference>
<evidence type="ECO:0000256" key="1">
    <source>
        <dbReference type="ARBA" id="ARBA00000142"/>
    </source>
</evidence>
<proteinExistence type="inferred from homology"/>
<dbReference type="GO" id="GO:0006700">
    <property type="term" value="P:C21-steroid hormone biosynthetic process"/>
    <property type="evidence" value="ECO:0007669"/>
    <property type="project" value="TreeGrafter"/>
</dbReference>
<dbReference type="EC" id="2.1.1.33" evidence="22"/>
<dbReference type="FunFam" id="1.10.630.10:FF:000006">
    <property type="entry name" value="Cytochrome P450 302a1, mitochondrial"/>
    <property type="match status" value="1"/>
</dbReference>
<feature type="binding site" evidence="22">
    <location>
        <begin position="108"/>
        <end position="109"/>
    </location>
    <ligand>
        <name>S-adenosyl-L-methionine</name>
        <dbReference type="ChEBI" id="CHEBI:59789"/>
    </ligand>
</feature>
<feature type="region of interest" description="Disordered" evidence="24">
    <location>
        <begin position="1"/>
        <end position="37"/>
    </location>
</feature>
<keyword evidence="18" id="KW-0503">Monooxygenase</keyword>
<dbReference type="SUPFAM" id="SSF53335">
    <property type="entry name" value="S-adenosyl-L-methionine-dependent methyltransferases"/>
    <property type="match status" value="1"/>
</dbReference>
<accession>A0A8C2RCB4</accession>
<comment type="similarity">
    <text evidence="5">Belongs to the cytochrome P450 family.</text>
</comment>
<feature type="binding site" evidence="22">
    <location>
        <position position="161"/>
    </location>
    <ligand>
        <name>S-adenosyl-L-methionine</name>
        <dbReference type="ChEBI" id="CHEBI:59789"/>
    </ligand>
</feature>
<protein>
    <recommendedName>
        <fullName evidence="22">tRNA (guanine-N(7)-)-methyltransferase</fullName>
        <ecNumber evidence="22">2.1.1.33</ecNumber>
    </recommendedName>
    <alternativeName>
        <fullName evidence="22">Methyltransferase-like protein 1</fullName>
    </alternativeName>
    <alternativeName>
        <fullName evidence="22">tRNA (guanine(46)-N(7))-methyltransferase</fullName>
    </alternativeName>
    <alternativeName>
        <fullName evidence="22">tRNA(m7G46)-methyltransferase</fullName>
    </alternativeName>
</protein>
<evidence type="ECO:0000256" key="12">
    <source>
        <dbReference type="ARBA" id="ARBA00022723"/>
    </source>
</evidence>
<dbReference type="InterPro" id="IPR025763">
    <property type="entry name" value="Trm8_euk"/>
</dbReference>
<evidence type="ECO:0000256" key="17">
    <source>
        <dbReference type="ARBA" id="ARBA00023004"/>
    </source>
</evidence>
<evidence type="ECO:0000256" key="20">
    <source>
        <dbReference type="ARBA" id="ARBA00023242"/>
    </source>
</evidence>
<evidence type="ECO:0000256" key="18">
    <source>
        <dbReference type="ARBA" id="ARBA00023033"/>
    </source>
</evidence>
<name>A0A8C2RCB4_CAPHI</name>
<evidence type="ECO:0000256" key="14">
    <source>
        <dbReference type="ARBA" id="ARBA00022884"/>
    </source>
</evidence>
<feature type="binding site" evidence="22">
    <location>
        <position position="85"/>
    </location>
    <ligand>
        <name>S-adenosyl-L-methionine</name>
        <dbReference type="ChEBI" id="CHEBI:59789"/>
    </ligand>
</feature>
<evidence type="ECO:0000256" key="9">
    <source>
        <dbReference type="ARBA" id="ARBA00022679"/>
    </source>
</evidence>
<keyword evidence="15" id="KW-0809">Transit peptide</keyword>
<keyword evidence="9 22" id="KW-0808">Transferase</keyword>
<comment type="cofactor">
    <cofactor evidence="2 23">
        <name>heme</name>
        <dbReference type="ChEBI" id="CHEBI:30413"/>
    </cofactor>
</comment>
<sequence length="711" mass="79495">MAGTGTGDSAGAEAPQPQKRYYRQRAHSNPMADHTLRYPVKPEDMDWSELYPEFFAPVPQNQSHDDPKDKKEKKAQAQVEFADVGCGYGGLLVELSPLFPDTLILGLEIRVKVSDYVQDRIRALRAAPGGGFQNIACLRSNAMKHLPNFFHKGQLTKMFFLFPDPHFKRTKHKWRIISPTLLAEYAYVLRVGGLVYTITDVLELHEWMCTHFEGHPLFERVPLEELSEDPIVGHLGTSTEEGKKVLRNGGKNFPAIFRRIQDPTLQAVQGAARFGPVWLASFGTVRTVYLAAPALVEQLLRQEGPRPERCSFSPWTEHRRRRQRACGLLTAEGEEWQRLRSLLAPLLLRPQAAARYAGTLHGVVRDLVRRLRRQRGLGAGPPALVRDVAGEFYKFGLEGIAAVLLGSRLGCLEAEVPPDTETFIRAVGSVFVSTLLTMAMPNWLHRVVPGPWDRLCRDWDQMFAFAQQHVEQREAEVAMRNHFGKSEEDTGPAAHLTYFLLRKELPAASILGNVTELLLAGVDTVSNTLSWALYELSRHPEIQTALHAEITAALGPGSSTQPSATALSQLPLLKAVVKEVLRLYPVVPGNSRVPDRDICVGEYIIPKNTLVTLCHYATSRDPAQFPEPNSFRPARWLGEGPAPHPFASLPFGFGKRSCMGRRLAELELYMALAQILIHFEVQPEPGSAPIRPMTRTVLVPERSINLQFVDR</sequence>
<dbReference type="GO" id="GO:0042359">
    <property type="term" value="P:vitamin D metabolic process"/>
    <property type="evidence" value="ECO:0007669"/>
    <property type="project" value="UniProtKB-ARBA"/>
</dbReference>
<dbReference type="PROSITE" id="PS51625">
    <property type="entry name" value="SAM_MT_TRMB"/>
    <property type="match status" value="1"/>
</dbReference>